<dbReference type="OrthoDB" id="5183775at2"/>
<dbReference type="PANTHER" id="PTHR36925">
    <property type="entry name" value="COBALT-PRECORRIN-6A REDUCTASE"/>
    <property type="match status" value="1"/>
</dbReference>
<evidence type="ECO:0000256" key="1">
    <source>
        <dbReference type="ARBA" id="ARBA00004953"/>
    </source>
</evidence>
<dbReference type="Pfam" id="PF02571">
    <property type="entry name" value="CbiJ"/>
    <property type="match status" value="1"/>
</dbReference>
<name>A0A073IYT2_9RHOB</name>
<dbReference type="PROSITE" id="PS51014">
    <property type="entry name" value="COBK_CBIJ"/>
    <property type="match status" value="1"/>
</dbReference>
<reference evidence="4 5" key="1">
    <citation type="submission" date="2014-01" db="EMBL/GenBank/DDBJ databases">
        <title>Sulfitobacter sp. H3 (MCCC 1A00686) Genome Sequencing.</title>
        <authorList>
            <person name="Lai Q."/>
            <person name="Hong Z."/>
        </authorList>
    </citation>
    <scope>NUCLEOTIDE SEQUENCE [LARGE SCALE GENOMIC DNA]</scope>
    <source>
        <strain evidence="4 5">H3</strain>
    </source>
</reference>
<dbReference type="GeneID" id="68869749"/>
<proteinExistence type="predicted"/>
<dbReference type="GO" id="GO:0009236">
    <property type="term" value="P:cobalamin biosynthetic process"/>
    <property type="evidence" value="ECO:0007669"/>
    <property type="project" value="UniProtKB-UniPathway"/>
</dbReference>
<gene>
    <name evidence="4" type="ORF">SUH3_06155</name>
</gene>
<dbReference type="EMBL" id="JAMD01000012">
    <property type="protein sequence ID" value="KEJ94611.1"/>
    <property type="molecule type" value="Genomic_DNA"/>
</dbReference>
<dbReference type="GO" id="GO:0016994">
    <property type="term" value="F:precorrin-6A reductase activity"/>
    <property type="evidence" value="ECO:0007669"/>
    <property type="project" value="InterPro"/>
</dbReference>
<dbReference type="Proteomes" id="UP000027746">
    <property type="component" value="Unassembled WGS sequence"/>
</dbReference>
<evidence type="ECO:0000313" key="5">
    <source>
        <dbReference type="Proteomes" id="UP000027746"/>
    </source>
</evidence>
<evidence type="ECO:0008006" key="6">
    <source>
        <dbReference type="Google" id="ProtNLM"/>
    </source>
</evidence>
<dbReference type="InterPro" id="IPR003723">
    <property type="entry name" value="Precorrin-6x_reduct"/>
</dbReference>
<sequence>MTPQAPRARILLLGGAGETAAALAAVRGRAGLEVRVLCDGAPPKGVVSDLPEVTPDRAGLTQALRAGGFSHLLDVTHGFAGRISTDAAAACKATGAQYALLRRPAWRPAPGDRWTDVPDMAAASDSIAPFERVFTNVGRALLPALAGFGGQLFVRQTTRHAMPPPRGNIRYVFGSPPFSHDAEVAVLRELAVDAVLFRNTGGTASETKVSAARALGLQMVMLSRPVAPEGTHLPDVAAVARWADSL</sequence>
<keyword evidence="2" id="KW-0169">Cobalamin biosynthesis</keyword>
<dbReference type="UniPathway" id="UPA00148"/>
<keyword evidence="3" id="KW-0560">Oxidoreductase</keyword>
<accession>A0A073IYT2</accession>
<evidence type="ECO:0000313" key="4">
    <source>
        <dbReference type="EMBL" id="KEJ94611.1"/>
    </source>
</evidence>
<dbReference type="RefSeq" id="WP_037929432.1">
    <property type="nucleotide sequence ID" value="NZ_CP054599.1"/>
</dbReference>
<comment type="pathway">
    <text evidence="1">Cofactor biosynthesis; adenosylcobalamin biosynthesis.</text>
</comment>
<dbReference type="PANTHER" id="PTHR36925:SF1">
    <property type="entry name" value="COBALT-PRECORRIN-6A REDUCTASE"/>
    <property type="match status" value="1"/>
</dbReference>
<keyword evidence="5" id="KW-1185">Reference proteome</keyword>
<dbReference type="AlphaFoldDB" id="A0A073IYT2"/>
<evidence type="ECO:0000256" key="3">
    <source>
        <dbReference type="ARBA" id="ARBA00023002"/>
    </source>
</evidence>
<evidence type="ECO:0000256" key="2">
    <source>
        <dbReference type="ARBA" id="ARBA00022573"/>
    </source>
</evidence>
<organism evidence="4 5">
    <name type="scientific">Pseudosulfitobacter pseudonitzschiae</name>
    <dbReference type="NCBI Taxonomy" id="1402135"/>
    <lineage>
        <taxon>Bacteria</taxon>
        <taxon>Pseudomonadati</taxon>
        <taxon>Pseudomonadota</taxon>
        <taxon>Alphaproteobacteria</taxon>
        <taxon>Rhodobacterales</taxon>
        <taxon>Roseobacteraceae</taxon>
        <taxon>Pseudosulfitobacter</taxon>
    </lineage>
</organism>
<protein>
    <recommendedName>
        <fullName evidence="6">Precorrin-6A reductase</fullName>
    </recommendedName>
</protein>
<comment type="caution">
    <text evidence="4">The sequence shown here is derived from an EMBL/GenBank/DDBJ whole genome shotgun (WGS) entry which is preliminary data.</text>
</comment>